<evidence type="ECO:0000313" key="4">
    <source>
        <dbReference type="EMBL" id="CAB4880334.1"/>
    </source>
</evidence>
<feature type="domain" description="Gfo/Idh/MocA-like oxidoreductase N-terminal" evidence="2">
    <location>
        <begin position="5"/>
        <end position="125"/>
    </location>
</feature>
<keyword evidence="1" id="KW-0560">Oxidoreductase</keyword>
<gene>
    <name evidence="4" type="ORF">UFOPK3401_01388</name>
</gene>
<dbReference type="InterPro" id="IPR050463">
    <property type="entry name" value="Gfo/Idh/MocA_oxidrdct_glycsds"/>
</dbReference>
<dbReference type="Gene3D" id="3.30.360.10">
    <property type="entry name" value="Dihydrodipicolinate Reductase, domain 2"/>
    <property type="match status" value="1"/>
</dbReference>
<dbReference type="EMBL" id="CAFBLM010000087">
    <property type="protein sequence ID" value="CAB4880334.1"/>
    <property type="molecule type" value="Genomic_DNA"/>
</dbReference>
<feature type="domain" description="GFO/IDH/MocA-like oxidoreductase" evidence="3">
    <location>
        <begin position="143"/>
        <end position="241"/>
    </location>
</feature>
<dbReference type="Gene3D" id="3.40.50.720">
    <property type="entry name" value="NAD(P)-binding Rossmann-like Domain"/>
    <property type="match status" value="1"/>
</dbReference>
<dbReference type="Pfam" id="PF22725">
    <property type="entry name" value="GFO_IDH_MocA_C3"/>
    <property type="match status" value="1"/>
</dbReference>
<dbReference type="PANTHER" id="PTHR43818:SF11">
    <property type="entry name" value="BCDNA.GH03377"/>
    <property type="match status" value="1"/>
</dbReference>
<name>A0A6J7EGX5_9ZZZZ</name>
<dbReference type="SUPFAM" id="SSF51735">
    <property type="entry name" value="NAD(P)-binding Rossmann-fold domains"/>
    <property type="match status" value="1"/>
</dbReference>
<dbReference type="SUPFAM" id="SSF55347">
    <property type="entry name" value="Glyceraldehyde-3-phosphate dehydrogenase-like, C-terminal domain"/>
    <property type="match status" value="1"/>
</dbReference>
<dbReference type="InterPro" id="IPR000683">
    <property type="entry name" value="Gfo/Idh/MocA-like_OxRdtase_N"/>
</dbReference>
<dbReference type="GO" id="GO:0016491">
    <property type="term" value="F:oxidoreductase activity"/>
    <property type="evidence" value="ECO:0007669"/>
    <property type="project" value="UniProtKB-KW"/>
</dbReference>
<evidence type="ECO:0000259" key="3">
    <source>
        <dbReference type="Pfam" id="PF22725"/>
    </source>
</evidence>
<proteinExistence type="predicted"/>
<evidence type="ECO:0000256" key="1">
    <source>
        <dbReference type="ARBA" id="ARBA00023002"/>
    </source>
</evidence>
<dbReference type="InterPro" id="IPR036291">
    <property type="entry name" value="NAD(P)-bd_dom_sf"/>
</dbReference>
<dbReference type="AlphaFoldDB" id="A0A6J7EGX5"/>
<accession>A0A6J7EGX5</accession>
<dbReference type="GO" id="GO:0000166">
    <property type="term" value="F:nucleotide binding"/>
    <property type="evidence" value="ECO:0007669"/>
    <property type="project" value="InterPro"/>
</dbReference>
<protein>
    <submittedName>
        <fullName evidence="4">Unannotated protein</fullName>
    </submittedName>
</protein>
<reference evidence="4" key="1">
    <citation type="submission" date="2020-05" db="EMBL/GenBank/DDBJ databases">
        <authorList>
            <person name="Chiriac C."/>
            <person name="Salcher M."/>
            <person name="Ghai R."/>
            <person name="Kavagutti S V."/>
        </authorList>
    </citation>
    <scope>NUCLEOTIDE SEQUENCE</scope>
</reference>
<dbReference type="Pfam" id="PF01408">
    <property type="entry name" value="GFO_IDH_MocA"/>
    <property type="match status" value="1"/>
</dbReference>
<dbReference type="InterPro" id="IPR055170">
    <property type="entry name" value="GFO_IDH_MocA-like_dom"/>
</dbReference>
<organism evidence="4">
    <name type="scientific">freshwater metagenome</name>
    <dbReference type="NCBI Taxonomy" id="449393"/>
    <lineage>
        <taxon>unclassified sequences</taxon>
        <taxon>metagenomes</taxon>
        <taxon>ecological metagenomes</taxon>
    </lineage>
</organism>
<sequence>MKDEVRVAMIGAGRMANSVHYPSLASFPDTRIVGISDLDPVALTRTADQFEIEERHHDYREMVERVSPDGVYVIGQPHLMYDIWTWCLQQGLPLYIEKPMGLTIHQARMLAHLAQTAGVVTQVSHQRRTSPLLVSLRDQVRATGEVTQAMVQFYKPGPSAMTGARDRMMDDCVHVIDTVRWLCGGGSGSHSGADVTRVESKCRRIGTPDINWVHATLEFANGAIGFVQCNWASGRRIFRVEMHSPGATAEGDQEGMMSFHSAAASGGGSQEFHAHSVARSAETFISGGFQAKNREFIESLKSGREVTSSPFRDAVKTMEVAETILAQALLARV</sequence>
<evidence type="ECO:0000259" key="2">
    <source>
        <dbReference type="Pfam" id="PF01408"/>
    </source>
</evidence>
<dbReference type="PANTHER" id="PTHR43818">
    <property type="entry name" value="BCDNA.GH03377"/>
    <property type="match status" value="1"/>
</dbReference>